<dbReference type="PANTHER" id="PTHR21198">
    <property type="entry name" value="GLUTAMATE RACEMASE"/>
    <property type="match status" value="1"/>
</dbReference>
<evidence type="ECO:0000313" key="3">
    <source>
        <dbReference type="EMBL" id="GEN46050.1"/>
    </source>
</evidence>
<dbReference type="SUPFAM" id="SSF53681">
    <property type="entry name" value="Aspartate/glutamate racemase"/>
    <property type="match status" value="2"/>
</dbReference>
<dbReference type="OrthoDB" id="9803739at2"/>
<dbReference type="GO" id="GO:0047661">
    <property type="term" value="F:amino-acid racemase activity"/>
    <property type="evidence" value="ECO:0007669"/>
    <property type="project" value="InterPro"/>
</dbReference>
<dbReference type="Pfam" id="PF01177">
    <property type="entry name" value="Asp_Glu_race"/>
    <property type="match status" value="1"/>
</dbReference>
<dbReference type="PROSITE" id="PS00924">
    <property type="entry name" value="ASP_GLU_RACEMASE_2"/>
    <property type="match status" value="1"/>
</dbReference>
<comment type="similarity">
    <text evidence="1">Belongs to the aspartate/glutamate racemases family.</text>
</comment>
<reference evidence="3 4" key="1">
    <citation type="submission" date="2019-07" db="EMBL/GenBank/DDBJ databases">
        <title>Whole genome shotgun sequence of Alkalibacillus haloalkaliphilus NBRC 103110.</title>
        <authorList>
            <person name="Hosoyama A."/>
            <person name="Uohara A."/>
            <person name="Ohji S."/>
            <person name="Ichikawa N."/>
        </authorList>
    </citation>
    <scope>NUCLEOTIDE SEQUENCE [LARGE SCALE GENOMIC DNA]</scope>
    <source>
        <strain evidence="3 4">NBRC 103110</strain>
    </source>
</reference>
<evidence type="ECO:0000256" key="2">
    <source>
        <dbReference type="ARBA" id="ARBA00023235"/>
    </source>
</evidence>
<evidence type="ECO:0000256" key="1">
    <source>
        <dbReference type="ARBA" id="ARBA00007847"/>
    </source>
</evidence>
<evidence type="ECO:0000313" key="4">
    <source>
        <dbReference type="Proteomes" id="UP000321440"/>
    </source>
</evidence>
<dbReference type="PANTHER" id="PTHR21198:SF7">
    <property type="entry name" value="ASPARTATE-GLUTAMATE RACEMASE FAMILY"/>
    <property type="match status" value="1"/>
</dbReference>
<keyword evidence="2" id="KW-0413">Isomerase</keyword>
<dbReference type="InterPro" id="IPR004380">
    <property type="entry name" value="Asp_race"/>
</dbReference>
<dbReference type="InterPro" id="IPR033134">
    <property type="entry name" value="Asp/Glu_racemase_AS_2"/>
</dbReference>
<dbReference type="InterPro" id="IPR015942">
    <property type="entry name" value="Asp/Glu/hydantoin_racemase"/>
</dbReference>
<dbReference type="EMBL" id="BJYA01000012">
    <property type="protein sequence ID" value="GEN46050.1"/>
    <property type="molecule type" value="Genomic_DNA"/>
</dbReference>
<dbReference type="Gene3D" id="3.40.50.1860">
    <property type="match status" value="2"/>
</dbReference>
<organism evidence="3 4">
    <name type="scientific">Alkalibacillus haloalkaliphilus</name>
    <dbReference type="NCBI Taxonomy" id="94136"/>
    <lineage>
        <taxon>Bacteria</taxon>
        <taxon>Bacillati</taxon>
        <taxon>Bacillota</taxon>
        <taxon>Bacilli</taxon>
        <taxon>Bacillales</taxon>
        <taxon>Bacillaceae</taxon>
        <taxon>Alkalibacillus</taxon>
    </lineage>
</organism>
<keyword evidence="4" id="KW-1185">Reference proteome</keyword>
<protein>
    <submittedName>
        <fullName evidence="3">Aspartate racemase</fullName>
    </submittedName>
</protein>
<gene>
    <name evidence="3" type="primary">racD</name>
    <name evidence="3" type="ORF">AHA02nite_18260</name>
</gene>
<dbReference type="InterPro" id="IPR001920">
    <property type="entry name" value="Asp/Glu_race"/>
</dbReference>
<proteinExistence type="inferred from homology"/>
<dbReference type="Proteomes" id="UP000321440">
    <property type="component" value="Unassembled WGS sequence"/>
</dbReference>
<dbReference type="AlphaFoldDB" id="A0A511W4Q8"/>
<sequence>MRTIGIIGGMSWESTVSYYQEINREVKNRLGGLHSAECIIYSVDFAEIERYQSEGRWSESGERLAEVTKKLESAGAELIILATNTMHKVIDYVEEITDLPVIHIADATAEKMKGDRVHSTALLGTKYTMEQGFYKDRVRKYSIDVIVPTEEEQKRVNDIIFNELVLGELNQQSKQYYLQVIERLKQDGADSVILGCTEIGLLINQTSLDIPVYDTSKIHVQKAVDYALGSINVN</sequence>
<accession>A0A511W4Q8</accession>
<name>A0A511W4Q8_9BACI</name>
<dbReference type="RefSeq" id="WP_146816505.1">
    <property type="nucleotide sequence ID" value="NZ_BJYA01000012.1"/>
</dbReference>
<dbReference type="NCBIfam" id="TIGR00035">
    <property type="entry name" value="asp_race"/>
    <property type="match status" value="1"/>
</dbReference>
<comment type="caution">
    <text evidence="3">The sequence shown here is derived from an EMBL/GenBank/DDBJ whole genome shotgun (WGS) entry which is preliminary data.</text>
</comment>